<comment type="caution">
    <text evidence="1">The sequence shown here is derived from an EMBL/GenBank/DDBJ whole genome shotgun (WGS) entry which is preliminary data.</text>
</comment>
<sequence length="73" mass="8296">MGFVCVVADAENMIIHTDGMITKEENGSLVEIKSDYKHFEQISTNQFIAFLGPYEVCKNIDIQRNDIQESLTI</sequence>
<protein>
    <submittedName>
        <fullName evidence="1">Uncharacterized protein</fullName>
    </submittedName>
</protein>
<accession>A0A073KFA6</accession>
<organism evidence="1 2">
    <name type="scientific">Bacillus gaemokensis</name>
    <dbReference type="NCBI Taxonomy" id="574375"/>
    <lineage>
        <taxon>Bacteria</taxon>
        <taxon>Bacillati</taxon>
        <taxon>Bacillota</taxon>
        <taxon>Bacilli</taxon>
        <taxon>Bacillales</taxon>
        <taxon>Bacillaceae</taxon>
        <taxon>Bacillus</taxon>
        <taxon>Bacillus cereus group</taxon>
    </lineage>
</organism>
<evidence type="ECO:0000313" key="1">
    <source>
        <dbReference type="EMBL" id="KEK25206.1"/>
    </source>
</evidence>
<dbReference type="Proteomes" id="UP000027778">
    <property type="component" value="Unassembled WGS sequence"/>
</dbReference>
<dbReference type="RefSeq" id="WP_033673012.1">
    <property type="nucleotide sequence ID" value="NZ_JOTM01000002.1"/>
</dbReference>
<proteinExistence type="predicted"/>
<evidence type="ECO:0000313" key="2">
    <source>
        <dbReference type="Proteomes" id="UP000027778"/>
    </source>
</evidence>
<reference evidence="1 2" key="1">
    <citation type="submission" date="2014-06" db="EMBL/GenBank/DDBJ databases">
        <title>Draft genome sequence of Bacillus gaemokensis JCM 15801 (MCCC 1A00707).</title>
        <authorList>
            <person name="Lai Q."/>
            <person name="Liu Y."/>
            <person name="Shao Z."/>
        </authorList>
    </citation>
    <scope>NUCLEOTIDE SEQUENCE [LARGE SCALE GENOMIC DNA]</scope>
    <source>
        <strain evidence="1 2">JCM 15801</strain>
    </source>
</reference>
<dbReference type="EMBL" id="JOTM01000002">
    <property type="protein sequence ID" value="KEK25206.1"/>
    <property type="molecule type" value="Genomic_DNA"/>
</dbReference>
<name>A0A073KFA6_9BACI</name>
<gene>
    <name evidence="1" type="ORF">BAGA_11265</name>
</gene>
<dbReference type="AlphaFoldDB" id="A0A073KFA6"/>
<keyword evidence="2" id="KW-1185">Reference proteome</keyword>